<name>F4SBZ4_MELLP</name>
<dbReference type="GeneID" id="18925191"/>
<reference evidence="2" key="1">
    <citation type="journal article" date="2011" name="Proc. Natl. Acad. Sci. U.S.A.">
        <title>Obligate biotrophy features unraveled by the genomic analysis of rust fungi.</title>
        <authorList>
            <person name="Duplessis S."/>
            <person name="Cuomo C.A."/>
            <person name="Lin Y.-C."/>
            <person name="Aerts A."/>
            <person name="Tisserant E."/>
            <person name="Veneault-Fourrey C."/>
            <person name="Joly D.L."/>
            <person name="Hacquard S."/>
            <person name="Amselem J."/>
            <person name="Cantarel B.L."/>
            <person name="Chiu R."/>
            <person name="Coutinho P.M."/>
            <person name="Feau N."/>
            <person name="Field M."/>
            <person name="Frey P."/>
            <person name="Gelhaye E."/>
            <person name="Goldberg J."/>
            <person name="Grabherr M.G."/>
            <person name="Kodira C.D."/>
            <person name="Kohler A."/>
            <person name="Kuees U."/>
            <person name="Lindquist E.A."/>
            <person name="Lucas S.M."/>
            <person name="Mago R."/>
            <person name="Mauceli E."/>
            <person name="Morin E."/>
            <person name="Murat C."/>
            <person name="Pangilinan J.L."/>
            <person name="Park R."/>
            <person name="Pearson M."/>
            <person name="Quesneville H."/>
            <person name="Rouhier N."/>
            <person name="Sakthikumar S."/>
            <person name="Salamov A.A."/>
            <person name="Schmutz J."/>
            <person name="Selles B."/>
            <person name="Shapiro H."/>
            <person name="Tanguay P."/>
            <person name="Tuskan G.A."/>
            <person name="Henrissat B."/>
            <person name="Van de Peer Y."/>
            <person name="Rouze P."/>
            <person name="Ellis J.G."/>
            <person name="Dodds P.N."/>
            <person name="Schein J.E."/>
            <person name="Zhong S."/>
            <person name="Hamelin R.C."/>
            <person name="Grigoriev I.V."/>
            <person name="Szabo L.J."/>
            <person name="Martin F."/>
        </authorList>
    </citation>
    <scope>NUCLEOTIDE SEQUENCE [LARGE SCALE GENOMIC DNA]</scope>
    <source>
        <strain evidence="2">98AG31 / pathotype 3-4-7</strain>
    </source>
</reference>
<protein>
    <submittedName>
        <fullName evidence="1">Uncharacterized protein</fullName>
    </submittedName>
</protein>
<accession>F4SBZ4</accession>
<evidence type="ECO:0000313" key="2">
    <source>
        <dbReference type="Proteomes" id="UP000001072"/>
    </source>
</evidence>
<sequence>MGGLPGVVYLSDLLKVIDAKRQTGFNGDDLPPPFTQPKSFIDVPHHLLAKDGFPLQGNWRDPACQKDINSTRLKTSGLLPSGVKEGLKSGVNKVIDPLQIPPKLPTGALIPSGVEEAEILGKRLPGVKVVKPKQNLPNYERQPMSLPLLYDLEQGKEGVRVPVAGKVQRGATTDLLHGEAVDLLPEDIKNQVHNLVDCPQYAPSSESSPPTSLSVLEAKIANANPTSAVINAKG</sequence>
<proteinExistence type="predicted"/>
<dbReference type="Proteomes" id="UP000001072">
    <property type="component" value="Unassembled WGS sequence"/>
</dbReference>
<evidence type="ECO:0000313" key="1">
    <source>
        <dbReference type="EMBL" id="EGF97835.1"/>
    </source>
</evidence>
<dbReference type="HOGENOM" id="CLU_1166049_0_0_1"/>
<dbReference type="VEuPathDB" id="FungiDB:MELLADRAFT_114048"/>
<keyword evidence="2" id="KW-1185">Reference proteome</keyword>
<dbReference type="AlphaFoldDB" id="F4SBZ4"/>
<gene>
    <name evidence="1" type="ORF">MELLADRAFT_114048</name>
</gene>
<organism evidence="2">
    <name type="scientific">Melampsora larici-populina (strain 98AG31 / pathotype 3-4-7)</name>
    <name type="common">Poplar leaf rust fungus</name>
    <dbReference type="NCBI Taxonomy" id="747676"/>
    <lineage>
        <taxon>Eukaryota</taxon>
        <taxon>Fungi</taxon>
        <taxon>Dikarya</taxon>
        <taxon>Basidiomycota</taxon>
        <taxon>Pucciniomycotina</taxon>
        <taxon>Pucciniomycetes</taxon>
        <taxon>Pucciniales</taxon>
        <taxon>Melampsoraceae</taxon>
        <taxon>Melampsora</taxon>
    </lineage>
</organism>
<dbReference type="RefSeq" id="XP_007418904.1">
    <property type="nucleotide sequence ID" value="XM_007418842.1"/>
</dbReference>
<dbReference type="EMBL" id="GL883197">
    <property type="protein sequence ID" value="EGF97835.1"/>
    <property type="molecule type" value="Genomic_DNA"/>
</dbReference>
<dbReference type="KEGG" id="mlr:MELLADRAFT_114048"/>
<dbReference type="InParanoid" id="F4SBZ4"/>